<feature type="active site" description="Acyl-thioester intermediate" evidence="7">
    <location>
        <position position="114"/>
    </location>
</feature>
<evidence type="ECO:0000313" key="11">
    <source>
        <dbReference type="EMBL" id="EOO00175.1"/>
    </source>
</evidence>
<feature type="active site" description="Proton acceptor" evidence="7">
    <location>
        <position position="400"/>
    </location>
</feature>
<dbReference type="InterPro" id="IPR020617">
    <property type="entry name" value="Thiolase_C"/>
</dbReference>
<dbReference type="InterPro" id="IPR016039">
    <property type="entry name" value="Thiolase-like"/>
</dbReference>
<dbReference type="PANTHER" id="PTHR43853">
    <property type="entry name" value="3-KETOACYL-COA THIOLASE, PEROXISOMAL"/>
    <property type="match status" value="1"/>
</dbReference>
<dbReference type="Pfam" id="PF02803">
    <property type="entry name" value="Thiolase_C"/>
    <property type="match status" value="1"/>
</dbReference>
<reference evidence="12" key="1">
    <citation type="journal article" date="2013" name="Genome Announc.">
        <title>Draft genome sequence of the ascomycete Phaeoacremonium aleophilum strain UCR-PA7, a causal agent of the esca disease complex in grapevines.</title>
        <authorList>
            <person name="Blanco-Ulate B."/>
            <person name="Rolshausen P."/>
            <person name="Cantu D."/>
        </authorList>
    </citation>
    <scope>NUCLEOTIDE SEQUENCE [LARGE SCALE GENOMIC DNA]</scope>
    <source>
        <strain evidence="12">UCR-PA7</strain>
    </source>
</reference>
<dbReference type="InterPro" id="IPR002155">
    <property type="entry name" value="Thiolase"/>
</dbReference>
<keyword evidence="12" id="KW-1185">Reference proteome</keyword>
<dbReference type="GO" id="GO:0006635">
    <property type="term" value="P:fatty acid beta-oxidation"/>
    <property type="evidence" value="ECO:0007669"/>
    <property type="project" value="TreeGrafter"/>
</dbReference>
<comment type="similarity">
    <text evidence="3 8">Belongs to the thiolase-like superfamily. Thiolase family.</text>
</comment>
<evidence type="ECO:0000256" key="8">
    <source>
        <dbReference type="RuleBase" id="RU003557"/>
    </source>
</evidence>
<dbReference type="GO" id="GO:0003988">
    <property type="term" value="F:acetyl-CoA C-acyltransferase activity"/>
    <property type="evidence" value="ECO:0007669"/>
    <property type="project" value="UniProtKB-EC"/>
</dbReference>
<dbReference type="InterPro" id="IPR020616">
    <property type="entry name" value="Thiolase_N"/>
</dbReference>
<dbReference type="AlphaFoldDB" id="R8BLM4"/>
<keyword evidence="4 8" id="KW-0808">Transferase</keyword>
<evidence type="ECO:0000256" key="4">
    <source>
        <dbReference type="ARBA" id="ARBA00022679"/>
    </source>
</evidence>
<proteinExistence type="inferred from homology"/>
<dbReference type="InterPro" id="IPR020613">
    <property type="entry name" value="Thiolase_CS"/>
</dbReference>
<feature type="domain" description="Thiolase N-terminal" evidence="9">
    <location>
        <begin position="30"/>
        <end position="284"/>
    </location>
</feature>
<dbReference type="PROSITE" id="PS00737">
    <property type="entry name" value="THIOLASE_2"/>
    <property type="match status" value="1"/>
</dbReference>
<evidence type="ECO:0000259" key="10">
    <source>
        <dbReference type="Pfam" id="PF02803"/>
    </source>
</evidence>
<dbReference type="PIRSF" id="PIRSF000429">
    <property type="entry name" value="Ac-CoA_Ac_transf"/>
    <property type="match status" value="1"/>
</dbReference>
<dbReference type="HOGENOM" id="CLU_031026_1_1_1"/>
<accession>R8BLM4</accession>
<dbReference type="NCBIfam" id="TIGR01930">
    <property type="entry name" value="AcCoA-C-Actrans"/>
    <property type="match status" value="1"/>
</dbReference>
<keyword evidence="5 8" id="KW-0012">Acyltransferase</keyword>
<name>R8BLM4_PHAM7</name>
<dbReference type="CDD" id="cd00751">
    <property type="entry name" value="thiolase"/>
    <property type="match status" value="1"/>
</dbReference>
<evidence type="ECO:0000256" key="2">
    <source>
        <dbReference type="ARBA" id="ARBA00004872"/>
    </source>
</evidence>
<comment type="catalytic activity">
    <reaction evidence="6">
        <text>an acyl-CoA + acetyl-CoA = a 3-oxoacyl-CoA + CoA</text>
        <dbReference type="Rhea" id="RHEA:21564"/>
        <dbReference type="ChEBI" id="CHEBI:57287"/>
        <dbReference type="ChEBI" id="CHEBI:57288"/>
        <dbReference type="ChEBI" id="CHEBI:58342"/>
        <dbReference type="ChEBI" id="CHEBI:90726"/>
        <dbReference type="EC" id="2.3.1.16"/>
    </reaction>
</comment>
<comment type="cofactor">
    <cofactor evidence="1">
        <name>K(+)</name>
        <dbReference type="ChEBI" id="CHEBI:29103"/>
    </cofactor>
</comment>
<protein>
    <submittedName>
        <fullName evidence="11">Putative 3-ketoacyl-thiolase protein</fullName>
    </submittedName>
</protein>
<feature type="domain" description="Thiolase C-terminal" evidence="10">
    <location>
        <begin position="293"/>
        <end position="411"/>
    </location>
</feature>
<gene>
    <name evidence="11" type="ORF">UCRPA7_4347</name>
</gene>
<sequence>MAVERLGSILKHLTPGGAVNSITAKNADDIVITLAIRTPLAKAKKGGFKDTSLEYLVYALLKEVKERCGIDPALVEDICLGNVSDGKAAYKLRAAALSAGFPNTAGASSVNRFCSSGLKATADIAHQISNGSIEVGIAIGAESMTVGGDRLDQPFDEEVTKHSQESRDCMEAMGWTSENVSRDFGISREEMDKYAAESFRRAESAQNAGLFDDEIVPIKTRVKGPDGEWKEVVLTKDEGIRPGTTAEGLGKIRAAFPQWGTTTTGGNASQVTDGAAAVLLMKRSTAIKLGQPIVAKYVGSTVAGLAPRIMGIGPSIAIPKLLGQYNLSLDDIDVVEVNEAFASMAVYCRDKLALDWAKMNPRGGAIALGHPLGATGARQIVTGLSECRRTGKKILLTSMCIGTGQGMAGLFVSEQ</sequence>
<dbReference type="GO" id="GO:0010124">
    <property type="term" value="P:phenylacetate catabolic process"/>
    <property type="evidence" value="ECO:0007669"/>
    <property type="project" value="TreeGrafter"/>
</dbReference>
<dbReference type="EMBL" id="KB933102">
    <property type="protein sequence ID" value="EOO00175.1"/>
    <property type="molecule type" value="Genomic_DNA"/>
</dbReference>
<dbReference type="SUPFAM" id="SSF53901">
    <property type="entry name" value="Thiolase-like"/>
    <property type="match status" value="2"/>
</dbReference>
<organism evidence="11 12">
    <name type="scientific">Phaeoacremonium minimum (strain UCR-PA7)</name>
    <name type="common">Esca disease fungus</name>
    <name type="synonym">Togninia minima</name>
    <dbReference type="NCBI Taxonomy" id="1286976"/>
    <lineage>
        <taxon>Eukaryota</taxon>
        <taxon>Fungi</taxon>
        <taxon>Dikarya</taxon>
        <taxon>Ascomycota</taxon>
        <taxon>Pezizomycotina</taxon>
        <taxon>Sordariomycetes</taxon>
        <taxon>Sordariomycetidae</taxon>
        <taxon>Togniniales</taxon>
        <taxon>Togniniaceae</taxon>
        <taxon>Phaeoacremonium</taxon>
    </lineage>
</organism>
<dbReference type="Gene3D" id="3.40.47.10">
    <property type="match status" value="2"/>
</dbReference>
<dbReference type="RefSeq" id="XP_007915094.1">
    <property type="nucleotide sequence ID" value="XM_007916903.1"/>
</dbReference>
<dbReference type="eggNOG" id="KOG1389">
    <property type="taxonomic scope" value="Eukaryota"/>
</dbReference>
<evidence type="ECO:0000256" key="1">
    <source>
        <dbReference type="ARBA" id="ARBA00001958"/>
    </source>
</evidence>
<dbReference type="InterPro" id="IPR050215">
    <property type="entry name" value="Thiolase-like_sf_Thiolase"/>
</dbReference>
<dbReference type="GeneID" id="19324789"/>
<evidence type="ECO:0000256" key="7">
    <source>
        <dbReference type="PIRSR" id="PIRSR000429-1"/>
    </source>
</evidence>
<evidence type="ECO:0000256" key="5">
    <source>
        <dbReference type="ARBA" id="ARBA00023315"/>
    </source>
</evidence>
<dbReference type="Proteomes" id="UP000014074">
    <property type="component" value="Unassembled WGS sequence"/>
</dbReference>
<evidence type="ECO:0000259" key="9">
    <source>
        <dbReference type="Pfam" id="PF00108"/>
    </source>
</evidence>
<evidence type="ECO:0000313" key="12">
    <source>
        <dbReference type="Proteomes" id="UP000014074"/>
    </source>
</evidence>
<feature type="active site" description="Proton acceptor" evidence="7">
    <location>
        <position position="370"/>
    </location>
</feature>
<dbReference type="OrthoDB" id="5404651at2759"/>
<comment type="pathway">
    <text evidence="2">Lipid metabolism; fatty acid metabolism.</text>
</comment>
<dbReference type="GO" id="GO:0005777">
    <property type="term" value="C:peroxisome"/>
    <property type="evidence" value="ECO:0007669"/>
    <property type="project" value="TreeGrafter"/>
</dbReference>
<dbReference type="KEGG" id="tmn:UCRPA7_4347"/>
<dbReference type="PANTHER" id="PTHR43853:SF10">
    <property type="entry name" value="ACETYL-COA C-ACETYLTRANSFERASE"/>
    <property type="match status" value="1"/>
</dbReference>
<evidence type="ECO:0000256" key="6">
    <source>
        <dbReference type="ARBA" id="ARBA00047605"/>
    </source>
</evidence>
<evidence type="ECO:0000256" key="3">
    <source>
        <dbReference type="ARBA" id="ARBA00010982"/>
    </source>
</evidence>
<dbReference type="Pfam" id="PF00108">
    <property type="entry name" value="Thiolase_N"/>
    <property type="match status" value="1"/>
</dbReference>